<keyword evidence="3" id="KW-1185">Reference proteome</keyword>
<feature type="chain" id="PRO_5018111933" description="LVIVD repeat-containing protein" evidence="1">
    <location>
        <begin position="22"/>
        <end position="256"/>
    </location>
</feature>
<gene>
    <name evidence="2" type="ORF">EG028_06795</name>
</gene>
<sequence>MRELMKTRILLICGLVAVLFAGCSKQDGSNNNYASENSGSGKGGSMARFAISGNYLYVVNSNSLLVYDISDPAMAVPKSTVAVGWEIETIFPYDDKLFIGSTTGLFIFELKDPEHPNRLGAVQHFRACDPVVTQGNTAYLTLRGNGTCGSPNNSLMVYDVTNPTQPILKNQLNLKGPYGLGVHSNALYVCDGADGLVVYDVTIPLYPKTVKTIKDGSTFLDVIPYNDVLIVYVKGGVRFFDISTPQNPVLLSEMLN</sequence>
<dbReference type="Proteomes" id="UP000279089">
    <property type="component" value="Unassembled WGS sequence"/>
</dbReference>
<accession>A0A3N4MII7</accession>
<dbReference type="InterPro" id="IPR013211">
    <property type="entry name" value="LVIVD"/>
</dbReference>
<evidence type="ECO:0000256" key="1">
    <source>
        <dbReference type="SAM" id="SignalP"/>
    </source>
</evidence>
<comment type="caution">
    <text evidence="2">The sequence shown here is derived from an EMBL/GenBank/DDBJ whole genome shotgun (WGS) entry which is preliminary data.</text>
</comment>
<evidence type="ECO:0000313" key="2">
    <source>
        <dbReference type="EMBL" id="RPD41866.1"/>
    </source>
</evidence>
<dbReference type="PROSITE" id="PS51257">
    <property type="entry name" value="PROKAR_LIPOPROTEIN"/>
    <property type="match status" value="1"/>
</dbReference>
<feature type="signal peptide" evidence="1">
    <location>
        <begin position="1"/>
        <end position="21"/>
    </location>
</feature>
<keyword evidence="1" id="KW-0732">Signal</keyword>
<name>A0A3N4MII7_9BACT</name>
<dbReference type="SUPFAM" id="SSF75011">
    <property type="entry name" value="3-carboxy-cis,cis-mucoante lactonizing enzyme"/>
    <property type="match status" value="1"/>
</dbReference>
<protein>
    <recommendedName>
        <fullName evidence="4">LVIVD repeat-containing protein</fullName>
    </recommendedName>
</protein>
<dbReference type="Pfam" id="PF08309">
    <property type="entry name" value="LVIVD"/>
    <property type="match status" value="2"/>
</dbReference>
<proteinExistence type="predicted"/>
<reference evidence="3" key="1">
    <citation type="submission" date="2018-11" db="EMBL/GenBank/DDBJ databases">
        <title>Chitinophaga lutea sp.nov., isolate from arsenic contaminated soil.</title>
        <authorList>
            <person name="Zong Y."/>
        </authorList>
    </citation>
    <scope>NUCLEOTIDE SEQUENCE [LARGE SCALE GENOMIC DNA]</scope>
    <source>
        <strain evidence="3">YLT18</strain>
    </source>
</reference>
<evidence type="ECO:0008006" key="4">
    <source>
        <dbReference type="Google" id="ProtNLM"/>
    </source>
</evidence>
<organism evidence="2 3">
    <name type="scientific">Chitinophaga barathri</name>
    <dbReference type="NCBI Taxonomy" id="1647451"/>
    <lineage>
        <taxon>Bacteria</taxon>
        <taxon>Pseudomonadati</taxon>
        <taxon>Bacteroidota</taxon>
        <taxon>Chitinophagia</taxon>
        <taxon>Chitinophagales</taxon>
        <taxon>Chitinophagaceae</taxon>
        <taxon>Chitinophaga</taxon>
    </lineage>
</organism>
<evidence type="ECO:0000313" key="3">
    <source>
        <dbReference type="Proteomes" id="UP000279089"/>
    </source>
</evidence>
<dbReference type="AlphaFoldDB" id="A0A3N4MII7"/>
<dbReference type="EMBL" id="RMBX01000003">
    <property type="protein sequence ID" value="RPD41866.1"/>
    <property type="molecule type" value="Genomic_DNA"/>
</dbReference>
<dbReference type="OrthoDB" id="1521841at2"/>